<keyword evidence="2" id="KW-1185">Reference proteome</keyword>
<accession>A0ABW4ZRM0</accession>
<reference evidence="2" key="1">
    <citation type="journal article" date="2019" name="Int. J. Syst. Evol. Microbiol.">
        <title>The Global Catalogue of Microorganisms (GCM) 10K type strain sequencing project: providing services to taxonomists for standard genome sequencing and annotation.</title>
        <authorList>
            <consortium name="The Broad Institute Genomics Platform"/>
            <consortium name="The Broad Institute Genome Sequencing Center for Infectious Disease"/>
            <person name="Wu L."/>
            <person name="Ma J."/>
        </authorList>
    </citation>
    <scope>NUCLEOTIDE SEQUENCE [LARGE SCALE GENOMIC DNA]</scope>
    <source>
        <strain evidence="2">KCTC 42217</strain>
    </source>
</reference>
<dbReference type="CDD" id="cd03398">
    <property type="entry name" value="PAP2_haloperoxidase"/>
    <property type="match status" value="1"/>
</dbReference>
<dbReference type="PROSITE" id="PS51257">
    <property type="entry name" value="PROKAR_LIPOPROTEIN"/>
    <property type="match status" value="1"/>
</dbReference>
<dbReference type="PANTHER" id="PTHR34599:SF2">
    <property type="entry name" value="TRAF-TYPE DOMAIN-CONTAINING PROTEIN"/>
    <property type="match status" value="1"/>
</dbReference>
<evidence type="ECO:0000313" key="2">
    <source>
        <dbReference type="Proteomes" id="UP001597387"/>
    </source>
</evidence>
<dbReference type="Gene3D" id="1.10.606.20">
    <property type="match status" value="1"/>
</dbReference>
<dbReference type="GO" id="GO:0004601">
    <property type="term" value="F:peroxidase activity"/>
    <property type="evidence" value="ECO:0007669"/>
    <property type="project" value="UniProtKB-KW"/>
</dbReference>
<name>A0ABW4ZRM0_9SPHI</name>
<dbReference type="EC" id="1.11.1.-" evidence="1"/>
<dbReference type="RefSeq" id="WP_255901614.1">
    <property type="nucleotide sequence ID" value="NZ_JAFMZO010000002.1"/>
</dbReference>
<dbReference type="SUPFAM" id="SSF48317">
    <property type="entry name" value="Acid phosphatase/Vanadium-dependent haloperoxidase"/>
    <property type="match status" value="1"/>
</dbReference>
<proteinExistence type="predicted"/>
<keyword evidence="1" id="KW-0575">Peroxidase</keyword>
<evidence type="ECO:0000313" key="1">
    <source>
        <dbReference type="EMBL" id="MFD2164565.1"/>
    </source>
</evidence>
<dbReference type="InterPro" id="IPR052559">
    <property type="entry name" value="V-haloperoxidase"/>
</dbReference>
<keyword evidence="1" id="KW-0560">Oxidoreductase</keyword>
<organism evidence="1 2">
    <name type="scientific">Paradesertivirga mongoliensis</name>
    <dbReference type="NCBI Taxonomy" id="2100740"/>
    <lineage>
        <taxon>Bacteria</taxon>
        <taxon>Pseudomonadati</taxon>
        <taxon>Bacteroidota</taxon>
        <taxon>Sphingobacteriia</taxon>
        <taxon>Sphingobacteriales</taxon>
        <taxon>Sphingobacteriaceae</taxon>
        <taxon>Paradesertivirga</taxon>
    </lineage>
</organism>
<dbReference type="InterPro" id="IPR036938">
    <property type="entry name" value="PAP2/HPO_sf"/>
</dbReference>
<dbReference type="EMBL" id="JBHUHZ010000006">
    <property type="protein sequence ID" value="MFD2164565.1"/>
    <property type="molecule type" value="Genomic_DNA"/>
</dbReference>
<dbReference type="PANTHER" id="PTHR34599">
    <property type="entry name" value="PEROXIDASE-RELATED"/>
    <property type="match status" value="1"/>
</dbReference>
<protein>
    <submittedName>
        <fullName evidence="1">Vanadium-dependent haloperoxidase</fullName>
        <ecNumber evidence="1">1.11.1.-</ecNumber>
    </submittedName>
</protein>
<sequence length="440" mass="49912">MKSKSLVLLSLLFICSCQKKEYKKVLHDPRLFSETVKELNHVVMDNSFSPVVASRNYAYAAIAAYEVIAAGLPEKYQTLQGQLKDLDSLPNLKEKHKVDIEYAALLAFCSVGQAVTFPEGSMKLYVDSVKQLAADHEMPEDVKSQSEDFASQISKAIINWSKGDNYLKTRAAEKYIVTNNDGYWAPTPPMYGDAMEPHWNQIRPFVLDSADQLRAPKPLEFNMKDTSSAYYKEVMMLKRASENLTEDQKHMALFWDDNPLKMNVYGHAQFSSKKFSPPAHWMSITGIAAEKAKFNYAETVYAFAKVSIALFDAFIQCWDSKFTYSTARPETVINKFIDKNWTPLLQTPPFPEYTCGHSTISSSAGEVLTEIYGDNFAFTDTTEREFGIKDRSFKSFRAAAEENNWARFYGGIHFHQSCLVSTDLGRKVGQMVVAKLKMKR</sequence>
<gene>
    <name evidence="1" type="ORF">ACFSJU_19320</name>
</gene>
<dbReference type="Proteomes" id="UP001597387">
    <property type="component" value="Unassembled WGS sequence"/>
</dbReference>
<comment type="caution">
    <text evidence="1">The sequence shown here is derived from an EMBL/GenBank/DDBJ whole genome shotgun (WGS) entry which is preliminary data.</text>
</comment>